<protein>
    <submittedName>
        <fullName evidence="3">Glutathione S-transferase family protein</fullName>
    </submittedName>
</protein>
<dbReference type="GO" id="GO:0004364">
    <property type="term" value="F:glutathione transferase activity"/>
    <property type="evidence" value="ECO:0007669"/>
    <property type="project" value="TreeGrafter"/>
</dbReference>
<dbReference type="CDD" id="cd00299">
    <property type="entry name" value="GST_C_family"/>
    <property type="match status" value="1"/>
</dbReference>
<sequence>MSAPLLIVGSYLSPYVRKVLVCLESKGVAYEVDPIVPFFGNDDFGRLSPLRQVPVLVDGELVLNDSTVICQYLEERYPEPALYPADIAQRARARWLEEFADTRMGQVIIWQLFNQLVIRRSVWGKEPDQALLERTYNEDLPAIFDYLEGQLPAQGWLFGTPSIGEISLASFMRNAQFARYQLDVAHWPRLAACMDATLKLPAFGKLTAFEAICARTPIAQQREALLTAGAPISAQTHGRTEPILGVMSRG</sequence>
<dbReference type="SUPFAM" id="SSF47616">
    <property type="entry name" value="GST C-terminal domain-like"/>
    <property type="match status" value="1"/>
</dbReference>
<dbReference type="PROSITE" id="PS50404">
    <property type="entry name" value="GST_NTER"/>
    <property type="match status" value="1"/>
</dbReference>
<dbReference type="InterPro" id="IPR010987">
    <property type="entry name" value="Glutathione-S-Trfase_C-like"/>
</dbReference>
<dbReference type="GO" id="GO:0006559">
    <property type="term" value="P:L-phenylalanine catabolic process"/>
    <property type="evidence" value="ECO:0007669"/>
    <property type="project" value="TreeGrafter"/>
</dbReference>
<comment type="caution">
    <text evidence="3">The sequence shown here is derived from an EMBL/GenBank/DDBJ whole genome shotgun (WGS) entry which is preliminary data.</text>
</comment>
<dbReference type="SFLD" id="SFLDS00019">
    <property type="entry name" value="Glutathione_Transferase_(cytos"/>
    <property type="match status" value="1"/>
</dbReference>
<evidence type="ECO:0000259" key="2">
    <source>
        <dbReference type="PROSITE" id="PS50405"/>
    </source>
</evidence>
<feature type="domain" description="GST C-terminal" evidence="2">
    <location>
        <begin position="86"/>
        <end position="218"/>
    </location>
</feature>
<dbReference type="Gene3D" id="3.40.30.10">
    <property type="entry name" value="Glutaredoxin"/>
    <property type="match status" value="1"/>
</dbReference>
<keyword evidence="3" id="KW-0808">Transferase</keyword>
<dbReference type="InterPro" id="IPR004045">
    <property type="entry name" value="Glutathione_S-Trfase_N"/>
</dbReference>
<accession>A0A418XIS1</accession>
<dbReference type="AlphaFoldDB" id="A0A418XIS1"/>
<evidence type="ECO:0000313" key="3">
    <source>
        <dbReference type="EMBL" id="RJG12337.1"/>
    </source>
</evidence>
<dbReference type="PANTHER" id="PTHR42673:SF21">
    <property type="entry name" value="GLUTATHIONE S-TRANSFERASE YFCF"/>
    <property type="match status" value="1"/>
</dbReference>
<dbReference type="Proteomes" id="UP000284021">
    <property type="component" value="Unassembled WGS sequence"/>
</dbReference>
<dbReference type="InterPro" id="IPR040079">
    <property type="entry name" value="Glutathione_S-Trfase"/>
</dbReference>
<dbReference type="OrthoDB" id="9810080at2"/>
<dbReference type="InterPro" id="IPR036249">
    <property type="entry name" value="Thioredoxin-like_sf"/>
</dbReference>
<dbReference type="PANTHER" id="PTHR42673">
    <property type="entry name" value="MALEYLACETOACETATE ISOMERASE"/>
    <property type="match status" value="1"/>
</dbReference>
<dbReference type="SUPFAM" id="SSF52833">
    <property type="entry name" value="Thioredoxin-like"/>
    <property type="match status" value="1"/>
</dbReference>
<dbReference type="GO" id="GO:0006749">
    <property type="term" value="P:glutathione metabolic process"/>
    <property type="evidence" value="ECO:0007669"/>
    <property type="project" value="TreeGrafter"/>
</dbReference>
<keyword evidence="4" id="KW-1185">Reference proteome</keyword>
<dbReference type="PROSITE" id="PS50405">
    <property type="entry name" value="GST_CTER"/>
    <property type="match status" value="1"/>
</dbReference>
<evidence type="ECO:0000259" key="1">
    <source>
        <dbReference type="PROSITE" id="PS50404"/>
    </source>
</evidence>
<dbReference type="InterPro" id="IPR036282">
    <property type="entry name" value="Glutathione-S-Trfase_C_sf"/>
</dbReference>
<dbReference type="Gene3D" id="1.20.1050.10">
    <property type="match status" value="1"/>
</dbReference>
<dbReference type="GO" id="GO:0016034">
    <property type="term" value="F:maleylacetoacetate isomerase activity"/>
    <property type="evidence" value="ECO:0007669"/>
    <property type="project" value="TreeGrafter"/>
</dbReference>
<dbReference type="EMBL" id="QYUR01000002">
    <property type="protein sequence ID" value="RJG12337.1"/>
    <property type="molecule type" value="Genomic_DNA"/>
</dbReference>
<feature type="domain" description="GST N-terminal" evidence="1">
    <location>
        <begin position="3"/>
        <end position="81"/>
    </location>
</feature>
<reference evidence="3 4" key="1">
    <citation type="submission" date="2018-09" db="EMBL/GenBank/DDBJ databases">
        <authorList>
            <person name="Zhu H."/>
        </authorList>
    </citation>
    <scope>NUCLEOTIDE SEQUENCE [LARGE SCALE GENOMIC DNA]</scope>
    <source>
        <strain evidence="3 4">K1S02-6</strain>
    </source>
</reference>
<evidence type="ECO:0000313" key="4">
    <source>
        <dbReference type="Proteomes" id="UP000284021"/>
    </source>
</evidence>
<dbReference type="SFLD" id="SFLDG00358">
    <property type="entry name" value="Main_(cytGST)"/>
    <property type="match status" value="1"/>
</dbReference>
<name>A0A418XIS1_9PSED</name>
<dbReference type="RefSeq" id="WP_119952667.1">
    <property type="nucleotide sequence ID" value="NZ_QYUR01000002.1"/>
</dbReference>
<organism evidence="3 4">
    <name type="scientific">Pseudomonas cavernicola</name>
    <dbReference type="NCBI Taxonomy" id="2320866"/>
    <lineage>
        <taxon>Bacteria</taxon>
        <taxon>Pseudomonadati</taxon>
        <taxon>Pseudomonadota</taxon>
        <taxon>Gammaproteobacteria</taxon>
        <taxon>Pseudomonadales</taxon>
        <taxon>Pseudomonadaceae</taxon>
        <taxon>Pseudomonas</taxon>
    </lineage>
</organism>
<dbReference type="Pfam" id="PF13417">
    <property type="entry name" value="GST_N_3"/>
    <property type="match status" value="1"/>
</dbReference>
<proteinExistence type="predicted"/>
<dbReference type="CDD" id="cd00570">
    <property type="entry name" value="GST_N_family"/>
    <property type="match status" value="1"/>
</dbReference>
<gene>
    <name evidence="3" type="ORF">D3879_03295</name>
</gene>